<keyword evidence="1" id="KW-0472">Membrane</keyword>
<evidence type="ECO:0000256" key="1">
    <source>
        <dbReference type="SAM" id="Phobius"/>
    </source>
</evidence>
<feature type="transmembrane region" description="Helical" evidence="1">
    <location>
        <begin position="815"/>
        <end position="833"/>
    </location>
</feature>
<feature type="transmembrane region" description="Helical" evidence="1">
    <location>
        <begin position="43"/>
        <end position="59"/>
    </location>
</feature>
<dbReference type="EMBL" id="JBHTBS010000002">
    <property type="protein sequence ID" value="MFC7336370.1"/>
    <property type="molecule type" value="Genomic_DNA"/>
</dbReference>
<dbReference type="InterPro" id="IPR002035">
    <property type="entry name" value="VWF_A"/>
</dbReference>
<dbReference type="InterPro" id="IPR029062">
    <property type="entry name" value="Class_I_gatase-like"/>
</dbReference>
<dbReference type="Pfam" id="PF07090">
    <property type="entry name" value="GATase1_like"/>
    <property type="match status" value="1"/>
</dbReference>
<feature type="transmembrane region" description="Helical" evidence="1">
    <location>
        <begin position="6"/>
        <end position="23"/>
    </location>
</feature>
<reference evidence="4" key="1">
    <citation type="journal article" date="2019" name="Int. J. Syst. Evol. Microbiol.">
        <title>The Global Catalogue of Microorganisms (GCM) 10K type strain sequencing project: providing services to taxonomists for standard genome sequencing and annotation.</title>
        <authorList>
            <consortium name="The Broad Institute Genomics Platform"/>
            <consortium name="The Broad Institute Genome Sequencing Center for Infectious Disease"/>
            <person name="Wu L."/>
            <person name="Ma J."/>
        </authorList>
    </citation>
    <scope>NUCLEOTIDE SEQUENCE [LARGE SCALE GENOMIC DNA]</scope>
    <source>
        <strain evidence="4">CGMCC 4.1467</strain>
    </source>
</reference>
<keyword evidence="1" id="KW-1133">Transmembrane helix</keyword>
<gene>
    <name evidence="3" type="ORF">ACFQY0_04205</name>
</gene>
<feature type="domain" description="VWFA" evidence="2">
    <location>
        <begin position="414"/>
        <end position="595"/>
    </location>
</feature>
<evidence type="ECO:0000259" key="2">
    <source>
        <dbReference type="PROSITE" id="PS50234"/>
    </source>
</evidence>
<keyword evidence="4" id="KW-1185">Reference proteome</keyword>
<evidence type="ECO:0000313" key="4">
    <source>
        <dbReference type="Proteomes" id="UP001596472"/>
    </source>
</evidence>
<dbReference type="InterPro" id="IPR010768">
    <property type="entry name" value="GATase1-like"/>
</dbReference>
<dbReference type="Gene3D" id="3.40.50.410">
    <property type="entry name" value="von Willebrand factor, type A domain"/>
    <property type="match status" value="1"/>
</dbReference>
<dbReference type="Proteomes" id="UP001596472">
    <property type="component" value="Unassembled WGS sequence"/>
</dbReference>
<accession>A0ABW2L473</accession>
<dbReference type="Pfam" id="PF13768">
    <property type="entry name" value="VWA_3"/>
    <property type="match status" value="1"/>
</dbReference>
<comment type="caution">
    <text evidence="3">The sequence shown here is derived from an EMBL/GenBank/DDBJ whole genome shotgun (WGS) entry which is preliminary data.</text>
</comment>
<dbReference type="Pfam" id="PF00092">
    <property type="entry name" value="VWA"/>
    <property type="match status" value="1"/>
</dbReference>
<dbReference type="PANTHER" id="PTHR37947:SF2">
    <property type="entry name" value="VON WILLEBRAND FACTOR TYPE A"/>
    <property type="match status" value="1"/>
</dbReference>
<dbReference type="SMART" id="SM00327">
    <property type="entry name" value="VWA"/>
    <property type="match status" value="2"/>
</dbReference>
<name>A0ABW2L473_9BACT</name>
<proteinExistence type="predicted"/>
<protein>
    <submittedName>
        <fullName evidence="3">VWA domain-containing protein</fullName>
    </submittedName>
</protein>
<evidence type="ECO:0000313" key="3">
    <source>
        <dbReference type="EMBL" id="MFC7336370.1"/>
    </source>
</evidence>
<dbReference type="PROSITE" id="PS50234">
    <property type="entry name" value="VWFA"/>
    <property type="match status" value="2"/>
</dbReference>
<dbReference type="RefSeq" id="WP_379709473.1">
    <property type="nucleotide sequence ID" value="NZ_JBHTBS010000002.1"/>
</dbReference>
<organism evidence="3 4">
    <name type="scientific">Haloferula chungangensis</name>
    <dbReference type="NCBI Taxonomy" id="1048331"/>
    <lineage>
        <taxon>Bacteria</taxon>
        <taxon>Pseudomonadati</taxon>
        <taxon>Verrucomicrobiota</taxon>
        <taxon>Verrucomicrobiia</taxon>
        <taxon>Verrucomicrobiales</taxon>
        <taxon>Verrucomicrobiaceae</taxon>
        <taxon>Haloferula</taxon>
    </lineage>
</organism>
<dbReference type="Gene3D" id="3.40.50.880">
    <property type="match status" value="2"/>
</dbReference>
<sequence>MEFTTFTPLWLLLLVLPAAWIVWRKSLVDRRPALKWAAHGLRLLALLLLVLALCRPYALSGREDLHVVVLVDVSESVDPESIRQAADEVEVIADGLKSDDKLSILRFGSKLLRTSREELETLADEVDAGTADAAARNASRLRSAILGSRLSFAGGLTRRLVVYSDGIATDGGLDEALKILEAEGVEVRFRKMEGLQRPEAALVGLEPLASIAYRGEIVRMRLKMRANRTMTAKARILHRGVAVAETPVSLEAGKESIAVLDVEMTTPGESRWEAELIPEDDWFPVNNRVAATVTVKGEPRLLVLHRNEKEMRPFVRAMKKQGLEFETRGEQGMPETLAELLEFDGLVFADVAATSLNMRQMEMVRSYVSDFGGGVAMLGSENSFGLGGYYRTPIEETLPLTSRYEKEKQKPSLAMVLVIDKSGSMSGAPIELARASAKAAAELLSAQDQIAVVGFDEQTQVVLDMTSAADRGTVINSIETLEASGGTDAYPGMVKGRELLQNSVAKVKHMIVLSDGQTPDNDFPGLVRDMRAQGMTVSSVALGSGAAKDLMQVIAQEGGGRYYETDDPANMPQIFTKETMQASRSAIKEDLYSSVVNGDHPVLSGYEEAELPFVLGYVMSKPKPTANLLLVAETGDPLLAIGRYGLGTGLAFTSDLTEKWGGEWLGWGRGPAFWAQVFRGIVRKEQSAGLSATPTLDGENWMIGISRRDESDRPVDRVNWEVRAKDENGKDVAVKVRQTGVGRYLAKADLRSRERVTLSLRDLDHGLMKTLGWERDYPAEYRLDGQVRPELRALAGFDPSQPRDGLVEAKVYRDVSHWFVLAAFALLITGVALRRV</sequence>
<dbReference type="SUPFAM" id="SSF53300">
    <property type="entry name" value="vWA-like"/>
    <property type="match status" value="2"/>
</dbReference>
<dbReference type="SUPFAM" id="SSF52317">
    <property type="entry name" value="Class I glutamine amidotransferase-like"/>
    <property type="match status" value="1"/>
</dbReference>
<dbReference type="PANTHER" id="PTHR37947">
    <property type="entry name" value="BLL2462 PROTEIN"/>
    <property type="match status" value="1"/>
</dbReference>
<keyword evidence="1" id="KW-0812">Transmembrane</keyword>
<dbReference type="InterPro" id="IPR036465">
    <property type="entry name" value="vWFA_dom_sf"/>
</dbReference>
<feature type="domain" description="VWFA" evidence="2">
    <location>
        <begin position="66"/>
        <end position="187"/>
    </location>
</feature>